<dbReference type="Gene3D" id="3.50.30.50">
    <property type="entry name" value="Putative cyclase"/>
    <property type="match status" value="1"/>
</dbReference>
<organism evidence="2 3">
    <name type="scientific">Kocuria rosea</name>
    <name type="common">Deinococcus erythromyxa</name>
    <name type="synonym">Micrococcus rubens</name>
    <dbReference type="NCBI Taxonomy" id="1275"/>
    <lineage>
        <taxon>Bacteria</taxon>
        <taxon>Bacillati</taxon>
        <taxon>Actinomycetota</taxon>
        <taxon>Actinomycetes</taxon>
        <taxon>Micrococcales</taxon>
        <taxon>Micrococcaceae</taxon>
        <taxon>Kocuria</taxon>
    </lineage>
</organism>
<dbReference type="PANTHER" id="PTHR34861">
    <property type="match status" value="1"/>
</dbReference>
<accession>A0A4R5Y3G8</accession>
<comment type="caution">
    <text evidence="2">The sequence shown here is derived from an EMBL/GenBank/DDBJ whole genome shotgun (WGS) entry which is preliminary data.</text>
</comment>
<dbReference type="EMBL" id="SMZT01000011">
    <property type="protein sequence ID" value="TDL38146.1"/>
    <property type="molecule type" value="Genomic_DNA"/>
</dbReference>
<dbReference type="PANTHER" id="PTHR34861:SF11">
    <property type="entry name" value="CYCLASE"/>
    <property type="match status" value="1"/>
</dbReference>
<dbReference type="GO" id="GO:0004061">
    <property type="term" value="F:arylformamidase activity"/>
    <property type="evidence" value="ECO:0007669"/>
    <property type="project" value="InterPro"/>
</dbReference>
<sequence>MTSPNHDSGYPTYAQLSTRTGQPVGTSWGLFPDPDRGTPTFAGPHQVLTARSCIRTGTVFGLDYPVDAFDPGMSARRTAPVHTIYSGHPAHRDDYLDGYYLQGSTQIDGLRHRRSDEIGFYGGTDDELIRPGTRPIGIQSWAESPIVSRGLLLDLAGHRNAQGDPIDHAGGEPLHLNLLEDVIRAQDATVAPGDILMIRTGWCEWFLGLNHQTKLEAKEARRSTGIAQSKEFLEWVWDHRLALVAADNFAVECLPPISGTPFLESAPHDKGMMHQELLAKLGMPLGELWRLDHLAEHMRDTGHWDAMIVVKPLNITGATGSPANATAIC</sequence>
<dbReference type="AlphaFoldDB" id="A0A4R5Y3G8"/>
<dbReference type="GO" id="GO:0019441">
    <property type="term" value="P:L-tryptophan catabolic process to kynurenine"/>
    <property type="evidence" value="ECO:0007669"/>
    <property type="project" value="InterPro"/>
</dbReference>
<feature type="compositionally biased region" description="Polar residues" evidence="1">
    <location>
        <begin position="14"/>
        <end position="25"/>
    </location>
</feature>
<dbReference type="InterPro" id="IPR007325">
    <property type="entry name" value="KFase/CYL"/>
</dbReference>
<evidence type="ECO:0000313" key="2">
    <source>
        <dbReference type="EMBL" id="TDL38146.1"/>
    </source>
</evidence>
<evidence type="ECO:0000313" key="3">
    <source>
        <dbReference type="Proteomes" id="UP000295163"/>
    </source>
</evidence>
<proteinExistence type="predicted"/>
<protein>
    <submittedName>
        <fullName evidence="2">Cyclase family protein</fullName>
    </submittedName>
</protein>
<reference evidence="2 3" key="1">
    <citation type="submission" date="2019-03" db="EMBL/GenBank/DDBJ databases">
        <title>Genome Sequencing and Assembly of Various Microbes Isolated from Partially Reclaimed Soil and Acid Mine Drainage (AMD) Site.</title>
        <authorList>
            <person name="Steinbock B."/>
            <person name="Bechtold R."/>
            <person name="Sevigny J.L."/>
            <person name="Thomas D."/>
            <person name="Cuthill L.R."/>
            <person name="Aveiro Johannsen E.J."/>
            <person name="Thomas K."/>
            <person name="Ghosh A."/>
        </authorList>
    </citation>
    <scope>NUCLEOTIDE SEQUENCE [LARGE SCALE GENOMIC DNA]</scope>
    <source>
        <strain evidence="2 3">S-A3</strain>
    </source>
</reference>
<dbReference type="GeneID" id="64349133"/>
<evidence type="ECO:0000256" key="1">
    <source>
        <dbReference type="SAM" id="MobiDB-lite"/>
    </source>
</evidence>
<dbReference type="InterPro" id="IPR037175">
    <property type="entry name" value="KFase_sf"/>
</dbReference>
<name>A0A4R5Y3G8_KOCRO</name>
<dbReference type="Proteomes" id="UP000295163">
    <property type="component" value="Unassembled WGS sequence"/>
</dbReference>
<dbReference type="Pfam" id="PF04199">
    <property type="entry name" value="Cyclase"/>
    <property type="match status" value="1"/>
</dbReference>
<gene>
    <name evidence="2" type="ORF">E2R59_17070</name>
</gene>
<dbReference type="RefSeq" id="WP_133411577.1">
    <property type="nucleotide sequence ID" value="NZ_SMZT01000011.1"/>
</dbReference>
<feature type="region of interest" description="Disordered" evidence="1">
    <location>
        <begin position="1"/>
        <end position="36"/>
    </location>
</feature>
<dbReference type="SUPFAM" id="SSF102198">
    <property type="entry name" value="Putative cyclase"/>
    <property type="match status" value="1"/>
</dbReference>